<keyword evidence="4" id="KW-1185">Reference proteome</keyword>
<name>A0A3P1BIF2_9BACT</name>
<dbReference type="OrthoDB" id="1433444at2"/>
<feature type="domain" description="Rhamnogalacturonase A/B/Epimerase-like pectate lyase" evidence="2">
    <location>
        <begin position="90"/>
        <end position="173"/>
    </location>
</feature>
<protein>
    <recommendedName>
        <fullName evidence="2">Rhamnogalacturonase A/B/Epimerase-like pectate lyase domain-containing protein</fullName>
    </recommendedName>
</protein>
<accession>A0A3P1BIF2</accession>
<dbReference type="AlphaFoldDB" id="A0A3P1BIF2"/>
<evidence type="ECO:0000259" key="2">
    <source>
        <dbReference type="Pfam" id="PF12708"/>
    </source>
</evidence>
<comment type="caution">
    <text evidence="3">The sequence shown here is derived from an EMBL/GenBank/DDBJ whole genome shotgun (WGS) entry which is preliminary data.</text>
</comment>
<evidence type="ECO:0000256" key="1">
    <source>
        <dbReference type="SAM" id="SignalP"/>
    </source>
</evidence>
<reference evidence="3 4" key="1">
    <citation type="submission" date="2018-11" db="EMBL/GenBank/DDBJ databases">
        <authorList>
            <person name="Zhou Z."/>
            <person name="Wang G."/>
        </authorList>
    </citation>
    <scope>NUCLEOTIDE SEQUENCE [LARGE SCALE GENOMIC DNA]</scope>
    <source>
        <strain evidence="3 4">KCTC52004</strain>
    </source>
</reference>
<evidence type="ECO:0000313" key="3">
    <source>
        <dbReference type="EMBL" id="RRB00666.1"/>
    </source>
</evidence>
<dbReference type="EMBL" id="RQJO01000010">
    <property type="protein sequence ID" value="RRB00666.1"/>
    <property type="molecule type" value="Genomic_DNA"/>
</dbReference>
<dbReference type="Pfam" id="PF12708">
    <property type="entry name" value="Pect-lyase_RHGA_epim"/>
    <property type="match status" value="1"/>
</dbReference>
<dbReference type="InterPro" id="IPR012334">
    <property type="entry name" value="Pectin_lyas_fold"/>
</dbReference>
<dbReference type="SUPFAM" id="SSF51126">
    <property type="entry name" value="Pectin lyase-like"/>
    <property type="match status" value="1"/>
</dbReference>
<feature type="chain" id="PRO_5018268103" description="Rhamnogalacturonase A/B/Epimerase-like pectate lyase domain-containing protein" evidence="1">
    <location>
        <begin position="22"/>
        <end position="640"/>
    </location>
</feature>
<feature type="signal peptide" evidence="1">
    <location>
        <begin position="1"/>
        <end position="21"/>
    </location>
</feature>
<sequence>MKMLLRFLLIVSLLTSKTVLAQDLTSIYHVDTVTAFSQLGPIYEVVAYDGSIWKRKGGTVSVGTPGYGGVLLEGDSSGHYERIFSGSLDVHWFGARGDSSTDDRIAFQRCIDYAEVSSHKRIHLRSGKYILSATLSGVYRTLLTIPSGVTMGGEPGTMIIAKPNTFTLNNTTYNRLVINKGSVNKINSDQNITLENILFDCNGHNQITNTLNGVFFERVTNPIFRNITIRNATGTGAEAANGLIETCAISTRLCYNVLFNNCKVENPSTFAISSTGFADTRCTDVKYVNCISDGARAMGFTTYFSANVSYRDCYAWNVGTNSFNEEHGHDVDYFHCVAGIQTASQISSGEVAYGAPFPIGQNRTSVSTTFKSFSSGFYLLNNSGGTNIRLTNCIARNFTDGTGNSTHAGLAMRGIKKSTVSAVSSTTLTIADSLFTRAYVGRKVLAAANSTIRQIVQYISPTQVVLNNTISVSTGTGMILYGPDVKIENCDFAQNDYPIFFDDDSGNRAYASRTVRINNTKVSPNTANKSWRYIGPTGPNERWVVGSGVPVDGVVAALEGSGTNIPSIPASGTIVFNDFPFDVMVYVTGGTGVSIGVLGNTPNNNTPYGSLTSPFRIPAGGRIRVNYSAVFTSWDWLPVD</sequence>
<dbReference type="Gene3D" id="2.160.20.10">
    <property type="entry name" value="Single-stranded right-handed beta-helix, Pectin lyase-like"/>
    <property type="match status" value="1"/>
</dbReference>
<dbReference type="InterPro" id="IPR011050">
    <property type="entry name" value="Pectin_lyase_fold/virulence"/>
</dbReference>
<gene>
    <name evidence="3" type="ORF">EHT25_20945</name>
</gene>
<dbReference type="InterPro" id="IPR024535">
    <property type="entry name" value="RHGA/B-epi-like_pectate_lyase"/>
</dbReference>
<dbReference type="Proteomes" id="UP000271925">
    <property type="component" value="Unassembled WGS sequence"/>
</dbReference>
<dbReference type="InterPro" id="IPR006626">
    <property type="entry name" value="PbH1"/>
</dbReference>
<proteinExistence type="predicted"/>
<evidence type="ECO:0000313" key="4">
    <source>
        <dbReference type="Proteomes" id="UP000271925"/>
    </source>
</evidence>
<organism evidence="3 4">
    <name type="scientific">Larkinella rosea</name>
    <dbReference type="NCBI Taxonomy" id="2025312"/>
    <lineage>
        <taxon>Bacteria</taxon>
        <taxon>Pseudomonadati</taxon>
        <taxon>Bacteroidota</taxon>
        <taxon>Cytophagia</taxon>
        <taxon>Cytophagales</taxon>
        <taxon>Spirosomataceae</taxon>
        <taxon>Larkinella</taxon>
    </lineage>
</organism>
<dbReference type="SMART" id="SM00710">
    <property type="entry name" value="PbH1"/>
    <property type="match status" value="5"/>
</dbReference>
<keyword evidence="1" id="KW-0732">Signal</keyword>
<dbReference type="RefSeq" id="WP_124877132.1">
    <property type="nucleotide sequence ID" value="NZ_RQJO01000010.1"/>
</dbReference>